<protein>
    <submittedName>
        <fullName evidence="2">Uncharacterized protein</fullName>
    </submittedName>
</protein>
<feature type="signal peptide" evidence="1">
    <location>
        <begin position="1"/>
        <end position="19"/>
    </location>
</feature>
<feature type="chain" id="PRO_5035759658" evidence="1">
    <location>
        <begin position="20"/>
        <end position="128"/>
    </location>
</feature>
<dbReference type="PRINTS" id="PR01217">
    <property type="entry name" value="PRICHEXTENSN"/>
</dbReference>
<accession>A0A8S1E2T6</accession>
<name>A0A8S1E2T6_9INSE</name>
<evidence type="ECO:0000313" key="3">
    <source>
        <dbReference type="Proteomes" id="UP000494165"/>
    </source>
</evidence>
<keyword evidence="3" id="KW-1185">Reference proteome</keyword>
<dbReference type="Proteomes" id="UP000494165">
    <property type="component" value="Unassembled WGS sequence"/>
</dbReference>
<keyword evidence="1" id="KW-0732">Signal</keyword>
<organism evidence="2 3">
    <name type="scientific">Cloeon dipterum</name>
    <dbReference type="NCBI Taxonomy" id="197152"/>
    <lineage>
        <taxon>Eukaryota</taxon>
        <taxon>Metazoa</taxon>
        <taxon>Ecdysozoa</taxon>
        <taxon>Arthropoda</taxon>
        <taxon>Hexapoda</taxon>
        <taxon>Insecta</taxon>
        <taxon>Pterygota</taxon>
        <taxon>Palaeoptera</taxon>
        <taxon>Ephemeroptera</taxon>
        <taxon>Pisciforma</taxon>
        <taxon>Baetidae</taxon>
        <taxon>Cloeon</taxon>
    </lineage>
</organism>
<proteinExistence type="predicted"/>
<comment type="caution">
    <text evidence="2">The sequence shown here is derived from an EMBL/GenBank/DDBJ whole genome shotgun (WGS) entry which is preliminary data.</text>
</comment>
<reference evidence="2 3" key="1">
    <citation type="submission" date="2020-04" db="EMBL/GenBank/DDBJ databases">
        <authorList>
            <person name="Alioto T."/>
            <person name="Alioto T."/>
            <person name="Gomez Garrido J."/>
        </authorList>
    </citation>
    <scope>NUCLEOTIDE SEQUENCE [LARGE SCALE GENOMIC DNA]</scope>
</reference>
<sequence length="128" mass="14130">MWWQFRIAVILGLLALTLAVPLKKRIRHARSSEKTFFPDYFLPPPVPVPVPGPPVAVPVPVPVPVPGPPVGVPVPGPPVPVPVPPHFPYPPPHYPYPPPPFPYPPPFYYDEAEGKPAEKDFDTVIKED</sequence>
<dbReference type="AlphaFoldDB" id="A0A8S1E2T6"/>
<gene>
    <name evidence="2" type="ORF">CLODIP_2_CD00947</name>
</gene>
<evidence type="ECO:0000313" key="2">
    <source>
        <dbReference type="EMBL" id="CAB3388410.1"/>
    </source>
</evidence>
<evidence type="ECO:0000256" key="1">
    <source>
        <dbReference type="SAM" id="SignalP"/>
    </source>
</evidence>
<dbReference type="EMBL" id="CADEPI010000774">
    <property type="protein sequence ID" value="CAB3388410.1"/>
    <property type="molecule type" value="Genomic_DNA"/>
</dbReference>